<feature type="transmembrane region" description="Helical" evidence="7">
    <location>
        <begin position="35"/>
        <end position="54"/>
    </location>
</feature>
<keyword evidence="5 7" id="KW-1133">Transmembrane helix</keyword>
<feature type="transmembrane region" description="Helical" evidence="7">
    <location>
        <begin position="6"/>
        <end position="23"/>
    </location>
</feature>
<comment type="caution">
    <text evidence="9">The sequence shown here is derived from an EMBL/GenBank/DDBJ whole genome shotgun (WGS) entry which is preliminary data.</text>
</comment>
<dbReference type="Proteomes" id="UP000183085">
    <property type="component" value="Unassembled WGS sequence"/>
</dbReference>
<keyword evidence="6 7" id="KW-0472">Membrane</keyword>
<dbReference type="EMBL" id="MNYI01000101">
    <property type="protein sequence ID" value="OIP40909.1"/>
    <property type="molecule type" value="Genomic_DNA"/>
</dbReference>
<evidence type="ECO:0000256" key="6">
    <source>
        <dbReference type="ARBA" id="ARBA00023136"/>
    </source>
</evidence>
<evidence type="ECO:0000256" key="1">
    <source>
        <dbReference type="ARBA" id="ARBA00004651"/>
    </source>
</evidence>
<evidence type="ECO:0000256" key="5">
    <source>
        <dbReference type="ARBA" id="ARBA00022989"/>
    </source>
</evidence>
<dbReference type="InterPro" id="IPR003416">
    <property type="entry name" value="MgtC/SapB/SrpB/YhiD_fam"/>
</dbReference>
<name>A0A1J5DXU4_9BACT</name>
<comment type="similarity">
    <text evidence="2">Belongs to the MgtC/SapB family.</text>
</comment>
<evidence type="ECO:0000256" key="4">
    <source>
        <dbReference type="ARBA" id="ARBA00022692"/>
    </source>
</evidence>
<reference evidence="9 10" key="1">
    <citation type="journal article" date="2016" name="Environ. Microbiol.">
        <title>Genomic resolution of a cold subsurface aquifer community provides metabolic insights for novel microbes adapted to high CO concentrations.</title>
        <authorList>
            <person name="Probst A.J."/>
            <person name="Castelle C.J."/>
            <person name="Singh A."/>
            <person name="Brown C.T."/>
            <person name="Anantharaman K."/>
            <person name="Sharon I."/>
            <person name="Hug L.A."/>
            <person name="Burstein D."/>
            <person name="Emerson J.B."/>
            <person name="Thomas B.C."/>
            <person name="Banfield J.F."/>
        </authorList>
    </citation>
    <scope>NUCLEOTIDE SEQUENCE [LARGE SCALE GENOMIC DNA]</scope>
    <source>
        <strain evidence="9">CG2_30_40_21</strain>
    </source>
</reference>
<proteinExistence type="inferred from homology"/>
<protein>
    <recommendedName>
        <fullName evidence="8">MgtC/SapB/SrpB/YhiD N-terminal domain-containing protein</fullName>
    </recommendedName>
</protein>
<dbReference type="AlphaFoldDB" id="A0A1J5DXU4"/>
<dbReference type="PRINTS" id="PR01837">
    <property type="entry name" value="MGTCSAPBPROT"/>
</dbReference>
<accession>A0A1J5DXU4</accession>
<dbReference type="Pfam" id="PF02308">
    <property type="entry name" value="MgtC"/>
    <property type="match status" value="1"/>
</dbReference>
<feature type="transmembrane region" description="Helical" evidence="7">
    <location>
        <begin position="114"/>
        <end position="133"/>
    </location>
</feature>
<dbReference type="InterPro" id="IPR049177">
    <property type="entry name" value="MgtC_SapB_SrpB_YhiD_N"/>
</dbReference>
<evidence type="ECO:0000256" key="7">
    <source>
        <dbReference type="SAM" id="Phobius"/>
    </source>
</evidence>
<dbReference type="PANTHER" id="PTHR33778:SF1">
    <property type="entry name" value="MAGNESIUM TRANSPORTER YHID-RELATED"/>
    <property type="match status" value="1"/>
</dbReference>
<dbReference type="PANTHER" id="PTHR33778">
    <property type="entry name" value="PROTEIN MGTC"/>
    <property type="match status" value="1"/>
</dbReference>
<evidence type="ECO:0000313" key="9">
    <source>
        <dbReference type="EMBL" id="OIP40909.1"/>
    </source>
</evidence>
<dbReference type="GO" id="GO:0005886">
    <property type="term" value="C:plasma membrane"/>
    <property type="evidence" value="ECO:0007669"/>
    <property type="project" value="UniProtKB-SubCell"/>
</dbReference>
<gene>
    <name evidence="9" type="ORF">AUJ95_04050</name>
</gene>
<feature type="domain" description="MgtC/SapB/SrpB/YhiD N-terminal" evidence="8">
    <location>
        <begin position="10"/>
        <end position="135"/>
    </location>
</feature>
<organism evidence="9 10">
    <name type="scientific">Candidatus Desantisbacteria bacterium CG2_30_40_21</name>
    <dbReference type="NCBI Taxonomy" id="1817895"/>
    <lineage>
        <taxon>Bacteria</taxon>
        <taxon>Candidatus Desantisiibacteriota</taxon>
    </lineage>
</organism>
<evidence type="ECO:0000259" key="8">
    <source>
        <dbReference type="Pfam" id="PF02308"/>
    </source>
</evidence>
<evidence type="ECO:0000313" key="10">
    <source>
        <dbReference type="Proteomes" id="UP000183085"/>
    </source>
</evidence>
<keyword evidence="3" id="KW-1003">Cell membrane</keyword>
<feature type="transmembrane region" description="Helical" evidence="7">
    <location>
        <begin position="66"/>
        <end position="84"/>
    </location>
</feature>
<evidence type="ECO:0000256" key="2">
    <source>
        <dbReference type="ARBA" id="ARBA00009298"/>
    </source>
</evidence>
<comment type="subcellular location">
    <subcellularLocation>
        <location evidence="1">Cell membrane</location>
        <topology evidence="1">Multi-pass membrane protein</topology>
    </subcellularLocation>
</comment>
<evidence type="ECO:0000256" key="3">
    <source>
        <dbReference type="ARBA" id="ARBA00022475"/>
    </source>
</evidence>
<keyword evidence="4 7" id="KW-0812">Transmembrane</keyword>
<dbReference type="STRING" id="1817895.AUJ95_04050"/>
<sequence>MNETDTLIRLILSTLLGGLVGMERQIHHKPAGLRTHILVCIGACLCMIIGLSLNKEFGNTIDPSRIAAQVVSGIGFLGAGTIIVSRASVKGLTTAASIWSTSVLGLAAGNGMFFAASVAAILMVMVLFILEFAEERFALKETDVNE</sequence>